<feature type="region of interest" description="Disordered" evidence="1">
    <location>
        <begin position="59"/>
        <end position="97"/>
    </location>
</feature>
<evidence type="ECO:0000256" key="1">
    <source>
        <dbReference type="SAM" id="MobiDB-lite"/>
    </source>
</evidence>
<evidence type="ECO:0000313" key="3">
    <source>
        <dbReference type="Proteomes" id="UP000809789"/>
    </source>
</evidence>
<reference evidence="2" key="1">
    <citation type="submission" date="2021-07" db="EMBL/GenBank/DDBJ databases">
        <title>Elsinoe batatas strain:CRI-CJ2 Genome sequencing and assembly.</title>
        <authorList>
            <person name="Huang L."/>
        </authorList>
    </citation>
    <scope>NUCLEOTIDE SEQUENCE</scope>
    <source>
        <strain evidence="2">CRI-CJ2</strain>
    </source>
</reference>
<protein>
    <submittedName>
        <fullName evidence="2">Uncharacterized protein</fullName>
    </submittedName>
</protein>
<keyword evidence="3" id="KW-1185">Reference proteome</keyword>
<feature type="compositionally biased region" description="Low complexity" evidence="1">
    <location>
        <begin position="145"/>
        <end position="157"/>
    </location>
</feature>
<evidence type="ECO:0000313" key="2">
    <source>
        <dbReference type="EMBL" id="KAG8630578.1"/>
    </source>
</evidence>
<gene>
    <name evidence="2" type="ORF">KVT40_002197</name>
</gene>
<organism evidence="2 3">
    <name type="scientific">Elsinoe batatas</name>
    <dbReference type="NCBI Taxonomy" id="2601811"/>
    <lineage>
        <taxon>Eukaryota</taxon>
        <taxon>Fungi</taxon>
        <taxon>Dikarya</taxon>
        <taxon>Ascomycota</taxon>
        <taxon>Pezizomycotina</taxon>
        <taxon>Dothideomycetes</taxon>
        <taxon>Dothideomycetidae</taxon>
        <taxon>Myriangiales</taxon>
        <taxon>Elsinoaceae</taxon>
        <taxon>Elsinoe</taxon>
    </lineage>
</organism>
<dbReference type="OrthoDB" id="10369636at2759"/>
<feature type="region of interest" description="Disordered" evidence="1">
    <location>
        <begin position="362"/>
        <end position="409"/>
    </location>
</feature>
<feature type="region of interest" description="Disordered" evidence="1">
    <location>
        <begin position="135"/>
        <end position="158"/>
    </location>
</feature>
<feature type="compositionally biased region" description="Acidic residues" evidence="1">
    <location>
        <begin position="389"/>
        <end position="409"/>
    </location>
</feature>
<comment type="caution">
    <text evidence="2">The sequence shown here is derived from an EMBL/GenBank/DDBJ whole genome shotgun (WGS) entry which is preliminary data.</text>
</comment>
<feature type="compositionally biased region" description="Low complexity" evidence="1">
    <location>
        <begin position="68"/>
        <end position="80"/>
    </location>
</feature>
<dbReference type="AlphaFoldDB" id="A0A8K0LE72"/>
<sequence length="409" mass="44890">MAHSDVVRCEAHGIAITIAGNAGSDSAQVPLTFTGPTTFSVVMPGSLTPLVITITSASPTSNDATAHTRSGNSSRNGSTSVAADTPTCRATEDSQPTSLLTEAQSFMSPRLASTPQLGSVEILESTISAMPILYEPEENTPGDLPSTARPPSRAPASFLDVGLSASDQLHSRNSAGRITARVRPRVLIRDKTPPEADMTAGSDDPGKEQSTAAPSHVDEEAEFEPMDTTFQSVNDETRSEIKSERRFLKRIIDHNFYAWKEPRSTRTWREKHNELAVFLGLATVEEPEMRCIDWEVCEANKVMDDIIDLQCQIWDAADELEDGLIFLRMRGVEWTKLTNTYGKMHLAATQMRQQLEEMTGTPFLRKRKADFDSDDEDDETTKRTRLDGGEEGSEEDSEEDDEGASTDEG</sequence>
<name>A0A8K0LE72_9PEZI</name>
<feature type="region of interest" description="Disordered" evidence="1">
    <location>
        <begin position="187"/>
        <end position="220"/>
    </location>
</feature>
<accession>A0A8K0LE72</accession>
<proteinExistence type="predicted"/>
<dbReference type="Proteomes" id="UP000809789">
    <property type="component" value="Unassembled WGS sequence"/>
</dbReference>
<dbReference type="EMBL" id="JAESVG020000002">
    <property type="protein sequence ID" value="KAG8630578.1"/>
    <property type="molecule type" value="Genomic_DNA"/>
</dbReference>